<dbReference type="PANTHER" id="PTHR35848:SF9">
    <property type="entry name" value="SLL1358 PROTEIN"/>
    <property type="match status" value="1"/>
</dbReference>
<dbReference type="PANTHER" id="PTHR35848">
    <property type="entry name" value="OXALATE-BINDING PROTEIN"/>
    <property type="match status" value="1"/>
</dbReference>
<dbReference type="InterPro" id="IPR011051">
    <property type="entry name" value="RmlC_Cupin_sf"/>
</dbReference>
<dbReference type="EMBL" id="FNCV01000002">
    <property type="protein sequence ID" value="SDG72178.1"/>
    <property type="molecule type" value="Genomic_DNA"/>
</dbReference>
<dbReference type="Gene3D" id="2.60.120.10">
    <property type="entry name" value="Jelly Rolls"/>
    <property type="match status" value="1"/>
</dbReference>
<dbReference type="Proteomes" id="UP000217076">
    <property type="component" value="Unassembled WGS sequence"/>
</dbReference>
<dbReference type="SUPFAM" id="SSF51182">
    <property type="entry name" value="RmlC-like cupins"/>
    <property type="match status" value="1"/>
</dbReference>
<dbReference type="InterPro" id="IPR051610">
    <property type="entry name" value="GPI/OXD"/>
</dbReference>
<feature type="domain" description="Cupin type-2" evidence="2">
    <location>
        <begin position="50"/>
        <end position="121"/>
    </location>
</feature>
<dbReference type="GO" id="GO:0046872">
    <property type="term" value="F:metal ion binding"/>
    <property type="evidence" value="ECO:0007669"/>
    <property type="project" value="UniProtKB-KW"/>
</dbReference>
<dbReference type="InterPro" id="IPR013096">
    <property type="entry name" value="Cupin_2"/>
</dbReference>
<dbReference type="AlphaFoldDB" id="A0A1G7WJY8"/>
<name>A0A1G7WJY8_9PROT</name>
<dbReference type="RefSeq" id="WP_092615873.1">
    <property type="nucleotide sequence ID" value="NZ_FNCV01000002.1"/>
</dbReference>
<reference evidence="4" key="1">
    <citation type="submission" date="2016-10" db="EMBL/GenBank/DDBJ databases">
        <authorList>
            <person name="Varghese N."/>
            <person name="Submissions S."/>
        </authorList>
    </citation>
    <scope>NUCLEOTIDE SEQUENCE [LARGE SCALE GENOMIC DNA]</scope>
    <source>
        <strain evidence="4">930I</strain>
    </source>
</reference>
<keyword evidence="1" id="KW-0479">Metal-binding</keyword>
<accession>A0A1G7WJY8</accession>
<organism evidence="3 4">
    <name type="scientific">Roseospirillum parvum</name>
    <dbReference type="NCBI Taxonomy" id="83401"/>
    <lineage>
        <taxon>Bacteria</taxon>
        <taxon>Pseudomonadati</taxon>
        <taxon>Pseudomonadota</taxon>
        <taxon>Alphaproteobacteria</taxon>
        <taxon>Rhodospirillales</taxon>
        <taxon>Rhodospirillaceae</taxon>
        <taxon>Roseospirillum</taxon>
    </lineage>
</organism>
<keyword evidence="4" id="KW-1185">Reference proteome</keyword>
<evidence type="ECO:0000259" key="2">
    <source>
        <dbReference type="Pfam" id="PF07883"/>
    </source>
</evidence>
<evidence type="ECO:0000313" key="3">
    <source>
        <dbReference type="EMBL" id="SDG72178.1"/>
    </source>
</evidence>
<protein>
    <submittedName>
        <fullName evidence="3">Uncharacterized conserved protein, cupin superfamily</fullName>
    </submittedName>
</protein>
<dbReference type="InterPro" id="IPR014710">
    <property type="entry name" value="RmlC-like_jellyroll"/>
</dbReference>
<dbReference type="STRING" id="83401.SAMN05421742_102225"/>
<dbReference type="Pfam" id="PF07883">
    <property type="entry name" value="Cupin_2"/>
    <property type="match status" value="1"/>
</dbReference>
<proteinExistence type="predicted"/>
<dbReference type="OrthoDB" id="5290459at2"/>
<sequence length="160" mass="17515">MTDTPAWLDTAELEETNRTGYPPPLDEVVAGRFRKALGTPFGLTNFGVNMTRLAPGAWSALRHWHLTQDEFILVLEGELMLCTEAGESRLGPGMCAGFPKGRADGHCLINRGLRDAVYLEVGDRAPGDVVTYPDVDMVGHFEEGRYSFTRQFTGHDGTAG</sequence>
<evidence type="ECO:0000256" key="1">
    <source>
        <dbReference type="ARBA" id="ARBA00022723"/>
    </source>
</evidence>
<dbReference type="CDD" id="cd02224">
    <property type="entry name" value="cupin_SPO2919-like"/>
    <property type="match status" value="1"/>
</dbReference>
<gene>
    <name evidence="3" type="ORF">SAMN05421742_102225</name>
</gene>
<evidence type="ECO:0000313" key="4">
    <source>
        <dbReference type="Proteomes" id="UP000217076"/>
    </source>
</evidence>